<keyword evidence="2" id="KW-1185">Reference proteome</keyword>
<dbReference type="PROSITE" id="PS51257">
    <property type="entry name" value="PROKAR_LIPOPROTEIN"/>
    <property type="match status" value="1"/>
</dbReference>
<protein>
    <recommendedName>
        <fullName evidence="3">Outer membrane lipoprotein-sorting protein</fullName>
    </recommendedName>
</protein>
<dbReference type="InterPro" id="IPR045444">
    <property type="entry name" value="DUF6503"/>
</dbReference>
<accession>A0ABS3T0A3</accession>
<sequence>MKATITTMFAFLVLVGCKNNNEARKPLPKDISKTDVTTSIYPERITKVFDAHGGIDTWNTMKTLSFTMNRPNGKEITTTHLKTRAERIDTPTYTLGFDGTQLWLDEKNGESYQGRPWFYKGLMLYFYAMPFIVGDDGINYADTEPLVFEDVSYPGVLISYEANVGESPDDEYIIYYDEQTGQMEWLAYTVTFGKDGKSKDFHFIRYNNWKAVNGLILPKSMDWYNYENNMPTKKRNTVEFSDIILSRETPNDSLFVKPVSAKYIERP</sequence>
<proteinExistence type="predicted"/>
<reference evidence="1 2" key="1">
    <citation type="submission" date="2021-03" db="EMBL/GenBank/DDBJ databases">
        <title>Winogradskyella sp. nov., isolated from costal sediment.</title>
        <authorList>
            <person name="Gao C."/>
        </authorList>
    </citation>
    <scope>NUCLEOTIDE SEQUENCE [LARGE SCALE GENOMIC DNA]</scope>
    <source>
        <strain evidence="1 2">DF17</strain>
    </source>
</reference>
<organism evidence="1 2">
    <name type="scientific">Winogradskyella pelagia</name>
    <dbReference type="NCBI Taxonomy" id="2819984"/>
    <lineage>
        <taxon>Bacteria</taxon>
        <taxon>Pseudomonadati</taxon>
        <taxon>Bacteroidota</taxon>
        <taxon>Flavobacteriia</taxon>
        <taxon>Flavobacteriales</taxon>
        <taxon>Flavobacteriaceae</taxon>
        <taxon>Winogradskyella</taxon>
    </lineage>
</organism>
<evidence type="ECO:0000313" key="2">
    <source>
        <dbReference type="Proteomes" id="UP000676776"/>
    </source>
</evidence>
<comment type="caution">
    <text evidence="1">The sequence shown here is derived from an EMBL/GenBank/DDBJ whole genome shotgun (WGS) entry which is preliminary data.</text>
</comment>
<evidence type="ECO:0008006" key="3">
    <source>
        <dbReference type="Google" id="ProtNLM"/>
    </source>
</evidence>
<name>A0ABS3T0A3_9FLAO</name>
<dbReference type="Proteomes" id="UP000676776">
    <property type="component" value="Unassembled WGS sequence"/>
</dbReference>
<evidence type="ECO:0000313" key="1">
    <source>
        <dbReference type="EMBL" id="MBO3116168.1"/>
    </source>
</evidence>
<dbReference type="EMBL" id="JAGEVF010000003">
    <property type="protein sequence ID" value="MBO3116168.1"/>
    <property type="molecule type" value="Genomic_DNA"/>
</dbReference>
<dbReference type="Pfam" id="PF20113">
    <property type="entry name" value="DUF6503"/>
    <property type="match status" value="1"/>
</dbReference>
<gene>
    <name evidence="1" type="ORF">J4050_05380</name>
</gene>